<keyword evidence="4 10" id="KW-1003">Cell membrane</keyword>
<protein>
    <recommendedName>
        <fullName evidence="10">Large-conductance mechanosensitive channel</fullName>
    </recommendedName>
</protein>
<dbReference type="InterPro" id="IPR001185">
    <property type="entry name" value="MS_channel"/>
</dbReference>
<dbReference type="Proteomes" id="UP000623608">
    <property type="component" value="Unassembled WGS sequence"/>
</dbReference>
<evidence type="ECO:0000256" key="8">
    <source>
        <dbReference type="ARBA" id="ARBA00023136"/>
    </source>
</evidence>
<keyword evidence="12" id="KW-1185">Reference proteome</keyword>
<keyword evidence="7 10" id="KW-0406">Ion transport</keyword>
<dbReference type="Pfam" id="PF01741">
    <property type="entry name" value="MscL"/>
    <property type="match status" value="1"/>
</dbReference>
<evidence type="ECO:0000313" key="12">
    <source>
        <dbReference type="Proteomes" id="UP000623608"/>
    </source>
</evidence>
<dbReference type="AlphaFoldDB" id="A0A919TZA5"/>
<comment type="similarity">
    <text evidence="2 10">Belongs to the MscL family.</text>
</comment>
<feature type="transmembrane region" description="Helical" evidence="10">
    <location>
        <begin position="91"/>
        <end position="116"/>
    </location>
</feature>
<keyword evidence="3 10" id="KW-0813">Transport</keyword>
<comment type="subcellular location">
    <subcellularLocation>
        <location evidence="1 10">Cell membrane</location>
        <topology evidence="1 10">Multi-pass membrane protein</topology>
    </subcellularLocation>
</comment>
<comment type="caution">
    <text evidence="11">The sequence shown here is derived from an EMBL/GenBank/DDBJ whole genome shotgun (WGS) entry which is preliminary data.</text>
</comment>
<dbReference type="PANTHER" id="PTHR30266">
    <property type="entry name" value="MECHANOSENSITIVE CHANNEL MSCL"/>
    <property type="match status" value="1"/>
</dbReference>
<dbReference type="GO" id="GO:0008381">
    <property type="term" value="F:mechanosensitive monoatomic ion channel activity"/>
    <property type="evidence" value="ECO:0007669"/>
    <property type="project" value="UniProtKB-UniRule"/>
</dbReference>
<evidence type="ECO:0000256" key="9">
    <source>
        <dbReference type="ARBA" id="ARBA00023303"/>
    </source>
</evidence>
<evidence type="ECO:0000313" key="11">
    <source>
        <dbReference type="EMBL" id="GIF26974.1"/>
    </source>
</evidence>
<dbReference type="InterPro" id="IPR037673">
    <property type="entry name" value="MSC/AndL"/>
</dbReference>
<dbReference type="GO" id="GO:0005886">
    <property type="term" value="C:plasma membrane"/>
    <property type="evidence" value="ECO:0007669"/>
    <property type="project" value="UniProtKB-SubCell"/>
</dbReference>
<dbReference type="NCBIfam" id="TIGR00220">
    <property type="entry name" value="mscL"/>
    <property type="match status" value="1"/>
</dbReference>
<comment type="subunit">
    <text evidence="10">Homopentamer.</text>
</comment>
<dbReference type="PROSITE" id="PS01327">
    <property type="entry name" value="MSCL"/>
    <property type="match status" value="1"/>
</dbReference>
<keyword evidence="6 10" id="KW-1133">Transmembrane helix</keyword>
<evidence type="ECO:0000256" key="3">
    <source>
        <dbReference type="ARBA" id="ARBA00022448"/>
    </source>
</evidence>
<evidence type="ECO:0000256" key="10">
    <source>
        <dbReference type="HAMAP-Rule" id="MF_00115"/>
    </source>
</evidence>
<keyword evidence="5 10" id="KW-0812">Transmembrane</keyword>
<keyword evidence="9 10" id="KW-0407">Ion channel</keyword>
<evidence type="ECO:0000256" key="6">
    <source>
        <dbReference type="ARBA" id="ARBA00022989"/>
    </source>
</evidence>
<evidence type="ECO:0000256" key="1">
    <source>
        <dbReference type="ARBA" id="ARBA00004651"/>
    </source>
</evidence>
<reference evidence="11" key="1">
    <citation type="submission" date="2021-01" db="EMBL/GenBank/DDBJ databases">
        <title>Whole genome shotgun sequence of Actinoplanes tereljensis NBRC 105297.</title>
        <authorList>
            <person name="Komaki H."/>
            <person name="Tamura T."/>
        </authorList>
    </citation>
    <scope>NUCLEOTIDE SEQUENCE</scope>
    <source>
        <strain evidence="11">NBRC 105297</strain>
    </source>
</reference>
<dbReference type="SUPFAM" id="SSF81330">
    <property type="entry name" value="Gated mechanosensitive channel"/>
    <property type="match status" value="1"/>
</dbReference>
<dbReference type="PRINTS" id="PR01264">
    <property type="entry name" value="MECHCHANNEL"/>
</dbReference>
<dbReference type="EMBL" id="BOMY01000071">
    <property type="protein sequence ID" value="GIF26974.1"/>
    <property type="molecule type" value="Genomic_DNA"/>
</dbReference>
<keyword evidence="8 10" id="KW-0472">Membrane</keyword>
<gene>
    <name evidence="10" type="primary">mscL</name>
    <name evidence="11" type="ORF">Ate02nite_97040</name>
</gene>
<name>A0A919TZA5_9ACTN</name>
<dbReference type="PANTHER" id="PTHR30266:SF2">
    <property type="entry name" value="LARGE-CONDUCTANCE MECHANOSENSITIVE CHANNEL"/>
    <property type="match status" value="1"/>
</dbReference>
<accession>A0A919TZA5</accession>
<evidence type="ECO:0000256" key="2">
    <source>
        <dbReference type="ARBA" id="ARBA00007254"/>
    </source>
</evidence>
<dbReference type="InterPro" id="IPR036019">
    <property type="entry name" value="MscL_channel"/>
</dbReference>
<evidence type="ECO:0000256" key="5">
    <source>
        <dbReference type="ARBA" id="ARBA00022692"/>
    </source>
</evidence>
<sequence length="168" mass="17877">MSPTGGGNLLPDGPLRHAGALVSKILQGFKDFIMRGNVVDLAVGIVIGAAFTTVVTTFTTGFIKPLIQLLGGGTGTGAGAWEPRKGVIFDYASFLNAIITFVITAAVLYFLVVFPLNALAERRRRGEEPPPKAPSEDIVLLTQIRDALVARGDNPDAPPYGRHQEPPR</sequence>
<proteinExistence type="inferred from homology"/>
<evidence type="ECO:0000256" key="7">
    <source>
        <dbReference type="ARBA" id="ARBA00023065"/>
    </source>
</evidence>
<dbReference type="Gene3D" id="1.10.1200.120">
    <property type="entry name" value="Large-conductance mechanosensitive channel, MscL, domain 1"/>
    <property type="match status" value="1"/>
</dbReference>
<feature type="transmembrane region" description="Helical" evidence="10">
    <location>
        <begin position="38"/>
        <end position="63"/>
    </location>
</feature>
<comment type="function">
    <text evidence="10">Channel that opens in response to stretch forces in the membrane lipid bilayer. May participate in the regulation of osmotic pressure changes within the cell.</text>
</comment>
<dbReference type="InterPro" id="IPR019823">
    <property type="entry name" value="Mechanosensitive_channel_CS"/>
</dbReference>
<dbReference type="HAMAP" id="MF_00115">
    <property type="entry name" value="MscL"/>
    <property type="match status" value="1"/>
</dbReference>
<evidence type="ECO:0000256" key="4">
    <source>
        <dbReference type="ARBA" id="ARBA00022475"/>
    </source>
</evidence>
<organism evidence="11 12">
    <name type="scientific">Paractinoplanes tereljensis</name>
    <dbReference type="NCBI Taxonomy" id="571912"/>
    <lineage>
        <taxon>Bacteria</taxon>
        <taxon>Bacillati</taxon>
        <taxon>Actinomycetota</taxon>
        <taxon>Actinomycetes</taxon>
        <taxon>Micromonosporales</taxon>
        <taxon>Micromonosporaceae</taxon>
        <taxon>Paractinoplanes</taxon>
    </lineage>
</organism>